<dbReference type="AlphaFoldDB" id="A0A812TTQ1"/>
<dbReference type="Pfam" id="PF00026">
    <property type="entry name" value="Asp"/>
    <property type="match status" value="1"/>
</dbReference>
<organism evidence="7 8">
    <name type="scientific">Symbiodinium necroappetens</name>
    <dbReference type="NCBI Taxonomy" id="1628268"/>
    <lineage>
        <taxon>Eukaryota</taxon>
        <taxon>Sar</taxon>
        <taxon>Alveolata</taxon>
        <taxon>Dinophyceae</taxon>
        <taxon>Suessiales</taxon>
        <taxon>Symbiodiniaceae</taxon>
        <taxon>Symbiodinium</taxon>
    </lineage>
</organism>
<evidence type="ECO:0000256" key="4">
    <source>
        <dbReference type="ARBA" id="ARBA00022801"/>
    </source>
</evidence>
<dbReference type="InterPro" id="IPR033121">
    <property type="entry name" value="PEPTIDASE_A1"/>
</dbReference>
<comment type="caution">
    <text evidence="7">The sequence shown here is derived from an EMBL/GenBank/DDBJ whole genome shotgun (WGS) entry which is preliminary data.</text>
</comment>
<protein>
    <submittedName>
        <fullName evidence="7">Ctsd protein</fullName>
    </submittedName>
</protein>
<evidence type="ECO:0000259" key="6">
    <source>
        <dbReference type="PROSITE" id="PS51767"/>
    </source>
</evidence>
<proteinExistence type="inferred from homology"/>
<evidence type="ECO:0000256" key="1">
    <source>
        <dbReference type="ARBA" id="ARBA00007447"/>
    </source>
</evidence>
<keyword evidence="4 5" id="KW-0378">Hydrolase</keyword>
<name>A0A812TTQ1_9DINO</name>
<dbReference type="InterPro" id="IPR001969">
    <property type="entry name" value="Aspartic_peptidase_AS"/>
</dbReference>
<dbReference type="InterPro" id="IPR001461">
    <property type="entry name" value="Aspartic_peptidase_A1"/>
</dbReference>
<reference evidence="7" key="1">
    <citation type="submission" date="2021-02" db="EMBL/GenBank/DDBJ databases">
        <authorList>
            <person name="Dougan E. K."/>
            <person name="Rhodes N."/>
            <person name="Thang M."/>
            <person name="Chan C."/>
        </authorList>
    </citation>
    <scope>NUCLEOTIDE SEQUENCE</scope>
</reference>
<dbReference type="PANTHER" id="PTHR47966">
    <property type="entry name" value="BETA-SITE APP-CLEAVING ENZYME, ISOFORM A-RELATED"/>
    <property type="match status" value="1"/>
</dbReference>
<dbReference type="Proteomes" id="UP000601435">
    <property type="component" value="Unassembled WGS sequence"/>
</dbReference>
<dbReference type="PROSITE" id="PS51767">
    <property type="entry name" value="PEPTIDASE_A1"/>
    <property type="match status" value="1"/>
</dbReference>
<dbReference type="OrthoDB" id="771136at2759"/>
<comment type="similarity">
    <text evidence="1 5">Belongs to the peptidase A1 family.</text>
</comment>
<evidence type="ECO:0000313" key="7">
    <source>
        <dbReference type="EMBL" id="CAE7537176.1"/>
    </source>
</evidence>
<feature type="non-terminal residue" evidence="7">
    <location>
        <position position="605"/>
    </location>
</feature>
<feature type="domain" description="Peptidase A1" evidence="6">
    <location>
        <begin position="222"/>
        <end position="544"/>
    </location>
</feature>
<keyword evidence="8" id="KW-1185">Reference proteome</keyword>
<evidence type="ECO:0000256" key="5">
    <source>
        <dbReference type="RuleBase" id="RU000454"/>
    </source>
</evidence>
<evidence type="ECO:0000256" key="2">
    <source>
        <dbReference type="ARBA" id="ARBA00022670"/>
    </source>
</evidence>
<dbReference type="PRINTS" id="PR00792">
    <property type="entry name" value="PEPSIN"/>
</dbReference>
<gene>
    <name evidence="7" type="primary">Ctsd</name>
    <name evidence="7" type="ORF">SNEC2469_LOCUS15456</name>
</gene>
<dbReference type="Gene3D" id="2.40.70.10">
    <property type="entry name" value="Acid Proteases"/>
    <property type="match status" value="2"/>
</dbReference>
<dbReference type="EMBL" id="CAJNJA010025079">
    <property type="protein sequence ID" value="CAE7537176.1"/>
    <property type="molecule type" value="Genomic_DNA"/>
</dbReference>
<dbReference type="GO" id="GO:0006508">
    <property type="term" value="P:proteolysis"/>
    <property type="evidence" value="ECO:0007669"/>
    <property type="project" value="UniProtKB-KW"/>
</dbReference>
<sequence>IAWVGVALCLQVQRLADRLEVRLLSPSAVVTTFTSAMGLAVCLRYDWMLAAALAFALFGMSQTALARGDEDAARLCRRSAALSAFGAALALRCAFNRQQRFHRGESVEARGVGHMGAAQIPHFRRTLADIDGSGWTAVWKSTSQMQLHGTAGNQLLVIEQVEDQIGRTKLLEQFFLTDVVHIDTFQSVLAFGLAAAGRLRTRGPGQSMSFRQQLHNHEDVQYFADFKIGGQDIAAIFDTGSFEIVVRSSRCKMCVHPTTPYSHELSKTYKENGTMTQHVYGSGPCVTMLGYDTVQVGPKLIAQQQPIWEILQHEIPILDTAKFAAIVGIGPKFGYNTAQKTLLMNYHVDEFSICLNKESGRNGYLTWGPDADAAMEPLDVATARVLGKHHWATNLTHVSFTKDGNSTKSQVCQDGCAAIVDSGTSLIAAPAAALMELGRQIGKIEEDCSNLHELPNLKLNLDGHELELPPQAYVMRVVGASVEADSIWDLLFFKPKIRKIDSCMPAFMEMDMKTQLGPVWILGMPFFRYYHTTFNRDRQVMRFAKAGEDCQPKSLRARDDGDKLFFAAAGASDAAFRPLDVNLKSVLPPRFALRYGADQNTDLEL</sequence>
<dbReference type="InterPro" id="IPR021109">
    <property type="entry name" value="Peptidase_aspartic_dom_sf"/>
</dbReference>
<evidence type="ECO:0000313" key="8">
    <source>
        <dbReference type="Proteomes" id="UP000601435"/>
    </source>
</evidence>
<dbReference type="GO" id="GO:0004190">
    <property type="term" value="F:aspartic-type endopeptidase activity"/>
    <property type="evidence" value="ECO:0007669"/>
    <property type="project" value="UniProtKB-KW"/>
</dbReference>
<accession>A0A812TTQ1</accession>
<keyword evidence="2 5" id="KW-0645">Protease</keyword>
<dbReference type="SUPFAM" id="SSF50630">
    <property type="entry name" value="Acid proteases"/>
    <property type="match status" value="1"/>
</dbReference>
<keyword evidence="3 5" id="KW-0064">Aspartyl protease</keyword>
<dbReference type="PANTHER" id="PTHR47966:SF51">
    <property type="entry name" value="BETA-SITE APP-CLEAVING ENZYME, ISOFORM A-RELATED"/>
    <property type="match status" value="1"/>
</dbReference>
<evidence type="ECO:0000256" key="3">
    <source>
        <dbReference type="ARBA" id="ARBA00022750"/>
    </source>
</evidence>
<dbReference type="PROSITE" id="PS00141">
    <property type="entry name" value="ASP_PROTEASE"/>
    <property type="match status" value="1"/>
</dbReference>